<evidence type="ECO:0000313" key="3">
    <source>
        <dbReference type="EMBL" id="SLN74530.1"/>
    </source>
</evidence>
<dbReference type="GO" id="GO:0005975">
    <property type="term" value="P:carbohydrate metabolic process"/>
    <property type="evidence" value="ECO:0007669"/>
    <property type="project" value="InterPro"/>
</dbReference>
<dbReference type="Proteomes" id="UP000193900">
    <property type="component" value="Unassembled WGS sequence"/>
</dbReference>
<feature type="domain" description="Chitin-binding type-3" evidence="2">
    <location>
        <begin position="223"/>
        <end position="268"/>
    </location>
</feature>
<reference evidence="3 4" key="1">
    <citation type="submission" date="2017-03" db="EMBL/GenBank/DDBJ databases">
        <authorList>
            <person name="Afonso C.L."/>
            <person name="Miller P.J."/>
            <person name="Scott M.A."/>
            <person name="Spackman E."/>
            <person name="Goraichik I."/>
            <person name="Dimitrov K.M."/>
            <person name="Suarez D.L."/>
            <person name="Swayne D.E."/>
        </authorList>
    </citation>
    <scope>NUCLEOTIDE SEQUENCE [LARGE SCALE GENOMIC DNA]</scope>
    <source>
        <strain evidence="3 4">CECT 7023</strain>
    </source>
</reference>
<evidence type="ECO:0000313" key="4">
    <source>
        <dbReference type="Proteomes" id="UP000193900"/>
    </source>
</evidence>
<dbReference type="InterPro" id="IPR003610">
    <property type="entry name" value="CBM5/12"/>
</dbReference>
<dbReference type="Gene3D" id="2.10.10.20">
    <property type="entry name" value="Carbohydrate-binding module superfamily 5/12"/>
    <property type="match status" value="2"/>
</dbReference>
<dbReference type="GO" id="GO:0005576">
    <property type="term" value="C:extracellular region"/>
    <property type="evidence" value="ECO:0007669"/>
    <property type="project" value="InterPro"/>
</dbReference>
<name>A0A1Y5TVU6_9RHOB</name>
<dbReference type="GO" id="GO:0004553">
    <property type="term" value="F:hydrolase activity, hydrolyzing O-glycosyl compounds"/>
    <property type="evidence" value="ECO:0007669"/>
    <property type="project" value="InterPro"/>
</dbReference>
<protein>
    <submittedName>
        <fullName evidence="3">Collagen triple helix repeat (20 copies)</fullName>
    </submittedName>
</protein>
<dbReference type="GO" id="GO:0030246">
    <property type="term" value="F:carbohydrate binding"/>
    <property type="evidence" value="ECO:0007669"/>
    <property type="project" value="InterPro"/>
</dbReference>
<dbReference type="RefSeq" id="WP_234992328.1">
    <property type="nucleotide sequence ID" value="NZ_FWFZ01000031.1"/>
</dbReference>
<gene>
    <name evidence="3" type="ORF">ROA7023_03804</name>
</gene>
<dbReference type="AlphaFoldDB" id="A0A1Y5TVU6"/>
<evidence type="ECO:0000256" key="1">
    <source>
        <dbReference type="SAM" id="MobiDB-lite"/>
    </source>
</evidence>
<evidence type="ECO:0000259" key="2">
    <source>
        <dbReference type="SMART" id="SM00495"/>
    </source>
</evidence>
<dbReference type="InterPro" id="IPR021251">
    <property type="entry name" value="DUF2793"/>
</dbReference>
<sequence>MSDSTTKLLLPYILAAQAQKHVTHNEALRLLDGFVQMSVPDRDLTVPPAGASEGDRYIVAASATGEWADWDNDVAMFADGAWFRLPRQIGWRAWVEDEDTLVVWNGSVWFDLAGVTGGDGADGLSAYEVWLNEGGVGTEAVFLASLVGADGADGVDGANGVAGADGADGTSVNILGTVANTGALPGGATAGDGYIIDGDLHTWDGSAWVNVGPIQGPAGLFWQGAWVTATAYVVDDVVSRNGSAYIAMADHTSGGSTEPGVGGSWAANWDLLAQKGDTGDAGADGADGAAGALGAQGIQGDPGADGADGLDGAPGADGSGFVWRGAWMTATAYAVDDVVSNSGSSYIATAAHTSGAASEPGVGASWAASWDVLAAEADLSAQGTIGTGPVILARRAINVQAGAYSLVLADEHKAVHMTSATAAVLTVPTDASVALPVRSEIEVVALGAGAISITGDTGVTINGVSAGSADIAAQWQGAVLRKYAADTWLLIGSVGVVA</sequence>
<feature type="region of interest" description="Disordered" evidence="1">
    <location>
        <begin position="278"/>
        <end position="312"/>
    </location>
</feature>
<organism evidence="3 4">
    <name type="scientific">Roseisalinus antarcticus</name>
    <dbReference type="NCBI Taxonomy" id="254357"/>
    <lineage>
        <taxon>Bacteria</taxon>
        <taxon>Pseudomonadati</taxon>
        <taxon>Pseudomonadota</taxon>
        <taxon>Alphaproteobacteria</taxon>
        <taxon>Rhodobacterales</taxon>
        <taxon>Roseobacteraceae</taxon>
        <taxon>Roseisalinus</taxon>
    </lineage>
</organism>
<dbReference type="SMART" id="SM00495">
    <property type="entry name" value="ChtBD3"/>
    <property type="match status" value="2"/>
</dbReference>
<keyword evidence="4" id="KW-1185">Reference proteome</keyword>
<accession>A0A1Y5TVU6</accession>
<dbReference type="EMBL" id="FWFZ01000031">
    <property type="protein sequence ID" value="SLN74530.1"/>
    <property type="molecule type" value="Genomic_DNA"/>
</dbReference>
<keyword evidence="3" id="KW-0176">Collagen</keyword>
<proteinExistence type="predicted"/>
<dbReference type="Pfam" id="PF10983">
    <property type="entry name" value="DUF2793"/>
    <property type="match status" value="1"/>
</dbReference>
<dbReference type="PANTHER" id="PTHR24637">
    <property type="entry name" value="COLLAGEN"/>
    <property type="match status" value="1"/>
</dbReference>
<feature type="domain" description="Chitin-binding type-3" evidence="2">
    <location>
        <begin position="324"/>
        <end position="369"/>
    </location>
</feature>